<evidence type="ECO:0000256" key="4">
    <source>
        <dbReference type="ARBA" id="ARBA00042380"/>
    </source>
</evidence>
<feature type="domain" description="SET" evidence="7">
    <location>
        <begin position="69"/>
        <end position="225"/>
    </location>
</feature>
<dbReference type="InterPro" id="IPR001214">
    <property type="entry name" value="SET_dom"/>
</dbReference>
<evidence type="ECO:0000259" key="7">
    <source>
        <dbReference type="PROSITE" id="PS50280"/>
    </source>
</evidence>
<proteinExistence type="predicted"/>
<evidence type="ECO:0000256" key="2">
    <source>
        <dbReference type="ARBA" id="ARBA00022679"/>
    </source>
</evidence>
<dbReference type="PANTHER" id="PTHR46402:SF2">
    <property type="entry name" value="HISTONE-LYSINE N-TRIMETHYLTRANSFERASE SMYD5"/>
    <property type="match status" value="1"/>
</dbReference>
<accession>A0A2T3ZPC4</accession>
<dbReference type="Proteomes" id="UP000240493">
    <property type="component" value="Unassembled WGS sequence"/>
</dbReference>
<name>A0A2T3ZPC4_TRIA4</name>
<dbReference type="PROSITE" id="PS50280">
    <property type="entry name" value="SET"/>
    <property type="match status" value="1"/>
</dbReference>
<sequence>MAASISKGESINVRVYILDQEANIFKTPDRPTIILVNSQRGRPESTTFKTATPARAACFPPPNHVNNCDGVSVRETFTRRGRGVFADRNFEKGENIITERPVFSCGRKKTSAKDNWPIAEEWCRLPLEHQLKLQNHFRKLRSVPIGKDKLGWYRERMMKKFFLEYAFCNPQRTEAHVYALGSHMNHACRHCANAEQWTESDSPNRILVKVVRPLKAGDEVLINYNKQRGAWFGCAICSPPGLRDRLGDIRSSISRLISRLKNPEDPVFM</sequence>
<dbReference type="InterPro" id="IPR046341">
    <property type="entry name" value="SET_dom_sf"/>
</dbReference>
<dbReference type="AlphaFoldDB" id="A0A2T3ZPC4"/>
<dbReference type="GO" id="GO:0032259">
    <property type="term" value="P:methylation"/>
    <property type="evidence" value="ECO:0007669"/>
    <property type="project" value="UniProtKB-KW"/>
</dbReference>
<keyword evidence="2" id="KW-0808">Transferase</keyword>
<dbReference type="PANTHER" id="PTHR46402">
    <property type="entry name" value="SET AND MYND DOMAIN-CONTAINING PROTEIN 5"/>
    <property type="match status" value="1"/>
</dbReference>
<evidence type="ECO:0000256" key="1">
    <source>
        <dbReference type="ARBA" id="ARBA00022603"/>
    </source>
</evidence>
<keyword evidence="1" id="KW-0489">Methyltransferase</keyword>
<dbReference type="EMBL" id="KZ679256">
    <property type="protein sequence ID" value="PTB46655.1"/>
    <property type="molecule type" value="Genomic_DNA"/>
</dbReference>
<evidence type="ECO:0000256" key="3">
    <source>
        <dbReference type="ARBA" id="ARBA00022691"/>
    </source>
</evidence>
<dbReference type="GO" id="GO:0045814">
    <property type="term" value="P:negative regulation of gene expression, epigenetic"/>
    <property type="evidence" value="ECO:0007669"/>
    <property type="project" value="TreeGrafter"/>
</dbReference>
<dbReference type="Pfam" id="PF00856">
    <property type="entry name" value="SET"/>
    <property type="match status" value="1"/>
</dbReference>
<protein>
    <recommendedName>
        <fullName evidence="5">Histone-lysine N-methyltransferase SET5</fullName>
    </recommendedName>
    <alternativeName>
        <fullName evidence="4">SET domain-containing protein 5</fullName>
    </alternativeName>
</protein>
<dbReference type="SUPFAM" id="SSF82199">
    <property type="entry name" value="SET domain"/>
    <property type="match status" value="1"/>
</dbReference>
<reference evidence="8 9" key="1">
    <citation type="submission" date="2016-07" db="EMBL/GenBank/DDBJ databases">
        <title>Multiple horizontal gene transfer events from other fungi enriched the ability of initially mycotrophic Trichoderma (Ascomycota) to feed on dead plant biomass.</title>
        <authorList>
            <consortium name="DOE Joint Genome Institute"/>
            <person name="Aerts A."/>
            <person name="Atanasova L."/>
            <person name="Chenthamara K."/>
            <person name="Zhang J."/>
            <person name="Grujic M."/>
            <person name="Henrissat B."/>
            <person name="Kuo A."/>
            <person name="Salamov A."/>
            <person name="Lipzen A."/>
            <person name="Labutti K."/>
            <person name="Barry K."/>
            <person name="Miao Y."/>
            <person name="Rahimi M.J."/>
            <person name="Shen Q."/>
            <person name="Grigoriev I.V."/>
            <person name="Kubicek C.P."/>
            <person name="Druzhinina I.S."/>
        </authorList>
    </citation>
    <scope>NUCLEOTIDE SEQUENCE [LARGE SCALE GENOMIC DNA]</scope>
    <source>
        <strain evidence="8 9">CBS 433.97</strain>
    </source>
</reference>
<keyword evidence="3" id="KW-0949">S-adenosyl-L-methionine</keyword>
<evidence type="ECO:0000313" key="8">
    <source>
        <dbReference type="EMBL" id="PTB46655.1"/>
    </source>
</evidence>
<gene>
    <name evidence="8" type="ORF">M441DRAFT_221879</name>
</gene>
<dbReference type="OrthoDB" id="265717at2759"/>
<evidence type="ECO:0000256" key="5">
    <source>
        <dbReference type="ARBA" id="ARBA00044528"/>
    </source>
</evidence>
<keyword evidence="9" id="KW-1185">Reference proteome</keyword>
<evidence type="ECO:0000256" key="6">
    <source>
        <dbReference type="ARBA" id="ARBA00048619"/>
    </source>
</evidence>
<dbReference type="GO" id="GO:0042799">
    <property type="term" value="F:histone H4K20 methyltransferase activity"/>
    <property type="evidence" value="ECO:0007669"/>
    <property type="project" value="TreeGrafter"/>
</dbReference>
<dbReference type="Gene3D" id="2.170.270.10">
    <property type="entry name" value="SET domain"/>
    <property type="match status" value="1"/>
</dbReference>
<evidence type="ECO:0000313" key="9">
    <source>
        <dbReference type="Proteomes" id="UP000240493"/>
    </source>
</evidence>
<organism evidence="8 9">
    <name type="scientific">Trichoderma asperellum (strain ATCC 204424 / CBS 433.97 / NBRC 101777)</name>
    <dbReference type="NCBI Taxonomy" id="1042311"/>
    <lineage>
        <taxon>Eukaryota</taxon>
        <taxon>Fungi</taxon>
        <taxon>Dikarya</taxon>
        <taxon>Ascomycota</taxon>
        <taxon>Pezizomycotina</taxon>
        <taxon>Sordariomycetes</taxon>
        <taxon>Hypocreomycetidae</taxon>
        <taxon>Hypocreales</taxon>
        <taxon>Hypocreaceae</taxon>
        <taxon>Trichoderma</taxon>
    </lineage>
</organism>
<comment type="catalytic activity">
    <reaction evidence="6">
        <text>L-lysyl-[histone] + S-adenosyl-L-methionine = N(6)-methyl-L-lysyl-[histone] + S-adenosyl-L-homocysteine + H(+)</text>
        <dbReference type="Rhea" id="RHEA:10024"/>
        <dbReference type="Rhea" id="RHEA-COMP:9845"/>
        <dbReference type="Rhea" id="RHEA-COMP:9846"/>
        <dbReference type="ChEBI" id="CHEBI:15378"/>
        <dbReference type="ChEBI" id="CHEBI:29969"/>
        <dbReference type="ChEBI" id="CHEBI:57856"/>
        <dbReference type="ChEBI" id="CHEBI:59789"/>
        <dbReference type="ChEBI" id="CHEBI:61929"/>
    </reaction>
    <physiologicalReaction direction="left-to-right" evidence="6">
        <dbReference type="Rhea" id="RHEA:10025"/>
    </physiologicalReaction>
</comment>